<organism evidence="2 3">
    <name type="scientific">Camelimonas lactis</name>
    <dbReference type="NCBI Taxonomy" id="659006"/>
    <lineage>
        <taxon>Bacteria</taxon>
        <taxon>Pseudomonadati</taxon>
        <taxon>Pseudomonadota</taxon>
        <taxon>Alphaproteobacteria</taxon>
        <taxon>Hyphomicrobiales</taxon>
        <taxon>Chelatococcaceae</taxon>
        <taxon>Camelimonas</taxon>
    </lineage>
</organism>
<dbReference type="InterPro" id="IPR029045">
    <property type="entry name" value="ClpP/crotonase-like_dom_sf"/>
</dbReference>
<protein>
    <submittedName>
        <fullName evidence="2">2-(1,2-epoxy-1,2-dihydrophenyl)acetyl-CoA isomerase</fullName>
    </submittedName>
</protein>
<name>A0A4R2GS23_9HYPH</name>
<dbReference type="EMBL" id="SLWL01000008">
    <property type="protein sequence ID" value="TCO12707.1"/>
    <property type="molecule type" value="Genomic_DNA"/>
</dbReference>
<keyword evidence="3" id="KW-1185">Reference proteome</keyword>
<sequence>MTAVISEQIDGVLRLQLNEPETMNALSAGISDGLAGAARSFTTNPDLRCLLVTGSGRAFCAGGDISGMGVRPAAEMLASMEEFHLWVRLLLAAQKPIVMAVNGAAVGAGFALAMMGDVVLASPEAVFRCAFVGIGAAPDLGLARTLPRAIGYQRASDILLTNRVVRAEEAQQIGMVSRVVAAEALQEEALNTARQLAAGPTRALSLAKTMMRAGQEGSLDSFLAHEAQAQAIAFTTQDFVEGVAAFRERRAPAFRGY</sequence>
<reference evidence="2 3" key="1">
    <citation type="submission" date="2019-03" db="EMBL/GenBank/DDBJ databases">
        <title>Genomic Encyclopedia of Type Strains, Phase IV (KMG-IV): sequencing the most valuable type-strain genomes for metagenomic binning, comparative biology and taxonomic classification.</title>
        <authorList>
            <person name="Goeker M."/>
        </authorList>
    </citation>
    <scope>NUCLEOTIDE SEQUENCE [LARGE SCALE GENOMIC DNA]</scope>
    <source>
        <strain evidence="2 3">DSM 22958</strain>
    </source>
</reference>
<dbReference type="InterPro" id="IPR014748">
    <property type="entry name" value="Enoyl-CoA_hydra_C"/>
</dbReference>
<dbReference type="GO" id="GO:0016853">
    <property type="term" value="F:isomerase activity"/>
    <property type="evidence" value="ECO:0007669"/>
    <property type="project" value="UniProtKB-KW"/>
</dbReference>
<comment type="similarity">
    <text evidence="1">Belongs to the enoyl-CoA hydratase/isomerase family.</text>
</comment>
<accession>A0A4R2GS23</accession>
<dbReference type="InterPro" id="IPR001753">
    <property type="entry name" value="Enoyl-CoA_hydra/iso"/>
</dbReference>
<dbReference type="Pfam" id="PF00378">
    <property type="entry name" value="ECH_1"/>
    <property type="match status" value="1"/>
</dbReference>
<dbReference type="RefSeq" id="WP_245514343.1">
    <property type="nucleotide sequence ID" value="NZ_JBHUNN010000001.1"/>
</dbReference>
<evidence type="ECO:0000313" key="2">
    <source>
        <dbReference type="EMBL" id="TCO12707.1"/>
    </source>
</evidence>
<evidence type="ECO:0000313" key="3">
    <source>
        <dbReference type="Proteomes" id="UP000294881"/>
    </source>
</evidence>
<comment type="caution">
    <text evidence="2">The sequence shown here is derived from an EMBL/GenBank/DDBJ whole genome shotgun (WGS) entry which is preliminary data.</text>
</comment>
<dbReference type="Proteomes" id="UP000294881">
    <property type="component" value="Unassembled WGS sequence"/>
</dbReference>
<gene>
    <name evidence="2" type="ORF">EV666_10830</name>
</gene>
<dbReference type="SUPFAM" id="SSF52096">
    <property type="entry name" value="ClpP/crotonase"/>
    <property type="match status" value="1"/>
</dbReference>
<dbReference type="CDD" id="cd06558">
    <property type="entry name" value="crotonase-like"/>
    <property type="match status" value="1"/>
</dbReference>
<evidence type="ECO:0000256" key="1">
    <source>
        <dbReference type="ARBA" id="ARBA00005254"/>
    </source>
</evidence>
<dbReference type="Gene3D" id="1.10.12.10">
    <property type="entry name" value="Lyase 2-enoyl-coa Hydratase, Chain A, domain 2"/>
    <property type="match status" value="1"/>
</dbReference>
<proteinExistence type="inferred from homology"/>
<dbReference type="AlphaFoldDB" id="A0A4R2GS23"/>
<dbReference type="PANTHER" id="PTHR43459:SF1">
    <property type="entry name" value="EG:BACN32G11.4 PROTEIN"/>
    <property type="match status" value="1"/>
</dbReference>
<dbReference type="PANTHER" id="PTHR43459">
    <property type="entry name" value="ENOYL-COA HYDRATASE"/>
    <property type="match status" value="1"/>
</dbReference>
<keyword evidence="2" id="KW-0413">Isomerase</keyword>
<dbReference type="Gene3D" id="3.90.226.10">
    <property type="entry name" value="2-enoyl-CoA Hydratase, Chain A, domain 1"/>
    <property type="match status" value="1"/>
</dbReference>